<dbReference type="GO" id="GO:0005524">
    <property type="term" value="F:ATP binding"/>
    <property type="evidence" value="ECO:0007669"/>
    <property type="project" value="InterPro"/>
</dbReference>
<dbReference type="Proteomes" id="UP000310636">
    <property type="component" value="Unassembled WGS sequence"/>
</dbReference>
<dbReference type="Pfam" id="PF01068">
    <property type="entry name" value="DNA_ligase_A_M"/>
    <property type="match status" value="1"/>
</dbReference>
<dbReference type="GO" id="GO:0006310">
    <property type="term" value="P:DNA recombination"/>
    <property type="evidence" value="ECO:0007669"/>
    <property type="project" value="InterPro"/>
</dbReference>
<gene>
    <name evidence="4" type="ORF">E6C55_11055</name>
</gene>
<dbReference type="Gene3D" id="3.30.470.30">
    <property type="entry name" value="DNA ligase/mRNA capping enzyme"/>
    <property type="match status" value="1"/>
</dbReference>
<evidence type="ECO:0000259" key="3">
    <source>
        <dbReference type="PROSITE" id="PS50160"/>
    </source>
</evidence>
<protein>
    <submittedName>
        <fullName evidence="4">ATP-dependent DNA ligase</fullName>
    </submittedName>
</protein>
<dbReference type="PANTHER" id="PTHR45674">
    <property type="entry name" value="DNA LIGASE 1/3 FAMILY MEMBER"/>
    <property type="match status" value="1"/>
</dbReference>
<reference evidence="4 5" key="1">
    <citation type="submission" date="2019-04" db="EMBL/GenBank/DDBJ databases">
        <title>Cohnella sp. nov. isolated from preserved vegetables.</title>
        <authorList>
            <person name="Lin S.-Y."/>
            <person name="Hung M.-H."/>
            <person name="Young C.-C."/>
        </authorList>
    </citation>
    <scope>NUCLEOTIDE SEQUENCE [LARGE SCALE GENOMIC DNA]</scope>
    <source>
        <strain evidence="4 5">CC-MHH1044</strain>
    </source>
</reference>
<dbReference type="GO" id="GO:0006281">
    <property type="term" value="P:DNA repair"/>
    <property type="evidence" value="ECO:0007669"/>
    <property type="project" value="InterPro"/>
</dbReference>
<dbReference type="PANTHER" id="PTHR45674:SF4">
    <property type="entry name" value="DNA LIGASE 1"/>
    <property type="match status" value="1"/>
</dbReference>
<evidence type="ECO:0000313" key="4">
    <source>
        <dbReference type="EMBL" id="THF79867.1"/>
    </source>
</evidence>
<evidence type="ECO:0000313" key="5">
    <source>
        <dbReference type="Proteomes" id="UP000310636"/>
    </source>
</evidence>
<evidence type="ECO:0000256" key="1">
    <source>
        <dbReference type="ARBA" id="ARBA00007572"/>
    </source>
</evidence>
<dbReference type="GO" id="GO:0003910">
    <property type="term" value="F:DNA ligase (ATP) activity"/>
    <property type="evidence" value="ECO:0007669"/>
    <property type="project" value="InterPro"/>
</dbReference>
<keyword evidence="2 4" id="KW-0436">Ligase</keyword>
<accession>A0A4S4BZ54</accession>
<dbReference type="PROSITE" id="PS50160">
    <property type="entry name" value="DNA_LIGASE_A3"/>
    <property type="match status" value="1"/>
</dbReference>
<proteinExistence type="inferred from homology"/>
<sequence>MFVAPMRTGGLEAPLQNDNYIFEPQLDGQRLILSMEVGHVRLYSAHGFDLTSLYPELHLMPVADGEDVVLDAVLAVVDPATGRLDREQLARRYRLKKRMDIREASIRCPVHCFVFDILRYKGEDIRDWPLERRKALLDEALTDNRHYSRMPYLEGEGAALFETMGRSGLQGLVAKDKRSPYRSGTSEGWLTILHYRYLDVKIAGYRKNQFGWLVEHGAKWRDVVSESVPLPYRQAFYGVAKLIVTGEDKDFVYVRPEIEARLRYVKQLADGSPVQPEFVSFVV</sequence>
<dbReference type="InterPro" id="IPR012310">
    <property type="entry name" value="DNA_ligase_ATP-dep_cent"/>
</dbReference>
<comment type="similarity">
    <text evidence="1">Belongs to the ATP-dependent DNA ligase family.</text>
</comment>
<dbReference type="RefSeq" id="WP_136369855.1">
    <property type="nucleotide sequence ID" value="NZ_SSOB01000012.1"/>
</dbReference>
<dbReference type="EMBL" id="SSOB01000012">
    <property type="protein sequence ID" value="THF79867.1"/>
    <property type="molecule type" value="Genomic_DNA"/>
</dbReference>
<dbReference type="SUPFAM" id="SSF56091">
    <property type="entry name" value="DNA ligase/mRNA capping enzyme, catalytic domain"/>
    <property type="match status" value="1"/>
</dbReference>
<dbReference type="Gene3D" id="3.30.1490.70">
    <property type="match status" value="1"/>
</dbReference>
<feature type="domain" description="ATP-dependent DNA ligase family profile" evidence="3">
    <location>
        <begin position="103"/>
        <end position="192"/>
    </location>
</feature>
<dbReference type="OrthoDB" id="5503604at2"/>
<evidence type="ECO:0000256" key="2">
    <source>
        <dbReference type="ARBA" id="ARBA00022598"/>
    </source>
</evidence>
<comment type="caution">
    <text evidence="4">The sequence shown here is derived from an EMBL/GenBank/DDBJ whole genome shotgun (WGS) entry which is preliminary data.</text>
</comment>
<dbReference type="AlphaFoldDB" id="A0A4S4BZ54"/>
<dbReference type="InterPro" id="IPR050191">
    <property type="entry name" value="ATP-dep_DNA_ligase"/>
</dbReference>
<keyword evidence="5" id="KW-1185">Reference proteome</keyword>
<organism evidence="4 5">
    <name type="scientific">Cohnella fermenti</name>
    <dbReference type="NCBI Taxonomy" id="2565925"/>
    <lineage>
        <taxon>Bacteria</taxon>
        <taxon>Bacillati</taxon>
        <taxon>Bacillota</taxon>
        <taxon>Bacilli</taxon>
        <taxon>Bacillales</taxon>
        <taxon>Paenibacillaceae</taxon>
        <taxon>Cohnella</taxon>
    </lineage>
</organism>
<name>A0A4S4BZ54_9BACL</name>